<accession>A0ACB9DC77</accession>
<comment type="caution">
    <text evidence="1">The sequence shown here is derived from an EMBL/GenBank/DDBJ whole genome shotgun (WGS) entry which is preliminary data.</text>
</comment>
<reference evidence="2" key="1">
    <citation type="journal article" date="2022" name="Mol. Ecol. Resour.">
        <title>The genomes of chicory, endive, great burdock and yacon provide insights into Asteraceae palaeo-polyploidization history and plant inulin production.</title>
        <authorList>
            <person name="Fan W."/>
            <person name="Wang S."/>
            <person name="Wang H."/>
            <person name="Wang A."/>
            <person name="Jiang F."/>
            <person name="Liu H."/>
            <person name="Zhao H."/>
            <person name="Xu D."/>
            <person name="Zhang Y."/>
        </authorList>
    </citation>
    <scope>NUCLEOTIDE SEQUENCE [LARGE SCALE GENOMIC DNA]</scope>
    <source>
        <strain evidence="2">cv. Yunnan</strain>
    </source>
</reference>
<evidence type="ECO:0000313" key="2">
    <source>
        <dbReference type="Proteomes" id="UP001056120"/>
    </source>
</evidence>
<protein>
    <submittedName>
        <fullName evidence="1">Uncharacterized protein</fullName>
    </submittedName>
</protein>
<keyword evidence="2" id="KW-1185">Reference proteome</keyword>
<dbReference type="Proteomes" id="UP001056120">
    <property type="component" value="Linkage Group LG19"/>
</dbReference>
<evidence type="ECO:0000313" key="1">
    <source>
        <dbReference type="EMBL" id="KAI3744070.1"/>
    </source>
</evidence>
<proteinExistence type="predicted"/>
<sequence>MVQESSGRSKYFASDKHNQEDAKELTSKRKVEKSSADIQPPHVHSLNDDDDDDDETGKSSAEMTPSKKLKSGSIPSARVEKESDDTPANTESSRRRNS</sequence>
<name>A0ACB9DC77_9ASTR</name>
<dbReference type="EMBL" id="CM042036">
    <property type="protein sequence ID" value="KAI3744070.1"/>
    <property type="molecule type" value="Genomic_DNA"/>
</dbReference>
<reference evidence="1 2" key="2">
    <citation type="journal article" date="2022" name="Mol. Ecol. Resour.">
        <title>The genomes of chicory, endive, great burdock and yacon provide insights into Asteraceae paleo-polyploidization history and plant inulin production.</title>
        <authorList>
            <person name="Fan W."/>
            <person name="Wang S."/>
            <person name="Wang H."/>
            <person name="Wang A."/>
            <person name="Jiang F."/>
            <person name="Liu H."/>
            <person name="Zhao H."/>
            <person name="Xu D."/>
            <person name="Zhang Y."/>
        </authorList>
    </citation>
    <scope>NUCLEOTIDE SEQUENCE [LARGE SCALE GENOMIC DNA]</scope>
    <source>
        <strain evidence="2">cv. Yunnan</strain>
        <tissue evidence="1">Leaves</tissue>
    </source>
</reference>
<organism evidence="1 2">
    <name type="scientific">Smallanthus sonchifolius</name>
    <dbReference type="NCBI Taxonomy" id="185202"/>
    <lineage>
        <taxon>Eukaryota</taxon>
        <taxon>Viridiplantae</taxon>
        <taxon>Streptophyta</taxon>
        <taxon>Embryophyta</taxon>
        <taxon>Tracheophyta</taxon>
        <taxon>Spermatophyta</taxon>
        <taxon>Magnoliopsida</taxon>
        <taxon>eudicotyledons</taxon>
        <taxon>Gunneridae</taxon>
        <taxon>Pentapetalae</taxon>
        <taxon>asterids</taxon>
        <taxon>campanulids</taxon>
        <taxon>Asterales</taxon>
        <taxon>Asteraceae</taxon>
        <taxon>Asteroideae</taxon>
        <taxon>Heliantheae alliance</taxon>
        <taxon>Millerieae</taxon>
        <taxon>Smallanthus</taxon>
    </lineage>
</organism>
<gene>
    <name evidence="1" type="ORF">L1987_57142</name>
</gene>